<name>A0A816BAW4_9BILA</name>
<dbReference type="EMBL" id="CAJOBC010103592">
    <property type="protein sequence ID" value="CAF4486836.1"/>
    <property type="molecule type" value="Genomic_DNA"/>
</dbReference>
<evidence type="ECO:0000256" key="5">
    <source>
        <dbReference type="ARBA" id="ARBA00022679"/>
    </source>
</evidence>
<sequence length="135" mass="15367">FENYVQNSDFFASDNLVFGSGGGLLQKFDRDTMKFAIKCSYVYIEGRGGVSVAKDPVTDRGKRNKPGRLKLIKDKNQKYVTVSSINDKDIYDDKNVNDELVTVFENGKILKEYTFDEIRKNCEIDLDQVDGMTTL</sequence>
<dbReference type="InterPro" id="IPR041525">
    <property type="entry name" value="N/Namide_PRibTrfase"/>
</dbReference>
<comment type="caution">
    <text evidence="7">The sequence shown here is derived from an EMBL/GenBank/DDBJ whole genome shotgun (WGS) entry which is preliminary data.</text>
</comment>
<evidence type="ECO:0000256" key="2">
    <source>
        <dbReference type="ARBA" id="ARBA00010897"/>
    </source>
</evidence>
<dbReference type="InterPro" id="IPR016471">
    <property type="entry name" value="Nicotinamide_PRibTrfase"/>
</dbReference>
<comment type="pathway">
    <text evidence="1">Cofactor biosynthesis; NAD(+) biosynthesis.</text>
</comment>
<keyword evidence="5" id="KW-0808">Transferase</keyword>
<dbReference type="Proteomes" id="UP000681722">
    <property type="component" value="Unassembled WGS sequence"/>
</dbReference>
<feature type="non-terminal residue" evidence="7">
    <location>
        <position position="1"/>
    </location>
</feature>
<organism evidence="7 9">
    <name type="scientific">Didymodactylos carnosus</name>
    <dbReference type="NCBI Taxonomy" id="1234261"/>
    <lineage>
        <taxon>Eukaryota</taxon>
        <taxon>Metazoa</taxon>
        <taxon>Spiralia</taxon>
        <taxon>Gnathifera</taxon>
        <taxon>Rotifera</taxon>
        <taxon>Eurotatoria</taxon>
        <taxon>Bdelloidea</taxon>
        <taxon>Philodinida</taxon>
        <taxon>Philodinidae</taxon>
        <taxon>Didymodactylos</taxon>
    </lineage>
</organism>
<protein>
    <recommendedName>
        <fullName evidence="6">Nicotinate/nicotinamide phosphoribosyltransferase domain-containing protein</fullName>
    </recommendedName>
</protein>
<evidence type="ECO:0000313" key="7">
    <source>
        <dbReference type="EMBL" id="CAF1606622.1"/>
    </source>
</evidence>
<dbReference type="GO" id="GO:0009435">
    <property type="term" value="P:NAD+ biosynthetic process"/>
    <property type="evidence" value="ECO:0007669"/>
    <property type="project" value="UniProtKB-UniPathway"/>
</dbReference>
<dbReference type="Pfam" id="PF04095">
    <property type="entry name" value="NAPRTase"/>
    <property type="match status" value="1"/>
</dbReference>
<evidence type="ECO:0000256" key="3">
    <source>
        <dbReference type="ARBA" id="ARBA00022642"/>
    </source>
</evidence>
<dbReference type="EMBL" id="CAJNOQ010036996">
    <property type="protein sequence ID" value="CAF1606622.1"/>
    <property type="molecule type" value="Genomic_DNA"/>
</dbReference>
<evidence type="ECO:0000256" key="1">
    <source>
        <dbReference type="ARBA" id="ARBA00004790"/>
    </source>
</evidence>
<dbReference type="SUPFAM" id="SSF51690">
    <property type="entry name" value="Nicotinate/Quinolinate PRTase C-terminal domain-like"/>
    <property type="match status" value="1"/>
</dbReference>
<accession>A0A816BAW4</accession>
<reference evidence="7" key="1">
    <citation type="submission" date="2021-02" db="EMBL/GenBank/DDBJ databases">
        <authorList>
            <person name="Nowell W R."/>
        </authorList>
    </citation>
    <scope>NUCLEOTIDE SEQUENCE</scope>
</reference>
<dbReference type="GO" id="GO:0047280">
    <property type="term" value="F:nicotinamide phosphoribosyltransferase activity"/>
    <property type="evidence" value="ECO:0007669"/>
    <property type="project" value="TreeGrafter"/>
</dbReference>
<keyword evidence="4" id="KW-0328">Glycosyltransferase</keyword>
<proteinExistence type="inferred from homology"/>
<keyword evidence="9" id="KW-1185">Reference proteome</keyword>
<evidence type="ECO:0000259" key="6">
    <source>
        <dbReference type="Pfam" id="PF04095"/>
    </source>
</evidence>
<comment type="similarity">
    <text evidence="2">Belongs to the NAPRTase family.</text>
</comment>
<dbReference type="InterPro" id="IPR036068">
    <property type="entry name" value="Nicotinate_pribotase-like_C"/>
</dbReference>
<evidence type="ECO:0000313" key="9">
    <source>
        <dbReference type="Proteomes" id="UP000663829"/>
    </source>
</evidence>
<evidence type="ECO:0000256" key="4">
    <source>
        <dbReference type="ARBA" id="ARBA00022676"/>
    </source>
</evidence>
<dbReference type="AlphaFoldDB" id="A0A816BAW4"/>
<dbReference type="PANTHER" id="PTHR43816">
    <property type="entry name" value="NICOTINAMIDE PHOSPHORIBOSYLTRANSFERASE"/>
    <property type="match status" value="1"/>
</dbReference>
<dbReference type="Proteomes" id="UP000663829">
    <property type="component" value="Unassembled WGS sequence"/>
</dbReference>
<dbReference type="PANTHER" id="PTHR43816:SF1">
    <property type="entry name" value="NICOTINAMIDE PHOSPHORIBOSYLTRANSFERASE"/>
    <property type="match status" value="1"/>
</dbReference>
<evidence type="ECO:0000313" key="8">
    <source>
        <dbReference type="EMBL" id="CAF4486836.1"/>
    </source>
</evidence>
<gene>
    <name evidence="7" type="ORF">GPM918_LOCUS42787</name>
    <name evidence="8" type="ORF">SRO942_LOCUS44119</name>
</gene>
<feature type="domain" description="Nicotinate/nicotinamide phosphoribosyltransferase" evidence="6">
    <location>
        <begin position="7"/>
        <end position="107"/>
    </location>
</feature>
<keyword evidence="3" id="KW-0662">Pyridine nucleotide biosynthesis</keyword>
<dbReference type="OrthoDB" id="10063940at2759"/>
<dbReference type="UniPathway" id="UPA00253"/>